<dbReference type="GO" id="GO:0008168">
    <property type="term" value="F:methyltransferase activity"/>
    <property type="evidence" value="ECO:0007669"/>
    <property type="project" value="InterPro"/>
</dbReference>
<proteinExistence type="predicted"/>
<dbReference type="InterPro" id="IPR035451">
    <property type="entry name" value="Ada-like_dom_sf"/>
</dbReference>
<feature type="non-terminal residue" evidence="3">
    <location>
        <position position="1"/>
    </location>
</feature>
<reference evidence="3" key="1">
    <citation type="submission" date="2013-08" db="EMBL/GenBank/DDBJ databases">
        <authorList>
            <person name="Mendez C."/>
            <person name="Richter M."/>
            <person name="Ferrer M."/>
            <person name="Sanchez J."/>
        </authorList>
    </citation>
    <scope>NUCLEOTIDE SEQUENCE</scope>
</reference>
<protein>
    <submittedName>
        <fullName evidence="3">Ada DNA repair, metal-binding domain protein</fullName>
    </submittedName>
</protein>
<dbReference type="Gene3D" id="3.40.10.10">
    <property type="entry name" value="DNA Methylphosphotriester Repair Domain"/>
    <property type="match status" value="1"/>
</dbReference>
<gene>
    <name evidence="3" type="ORF">B1A_10077</name>
</gene>
<dbReference type="InterPro" id="IPR004026">
    <property type="entry name" value="Ada_DNA_repair_Zn-bd"/>
</dbReference>
<evidence type="ECO:0000313" key="3">
    <source>
        <dbReference type="EMBL" id="EQD60585.1"/>
    </source>
</evidence>
<name>T1C3D1_9ZZZZ</name>
<dbReference type="GO" id="GO:0003677">
    <property type="term" value="F:DNA binding"/>
    <property type="evidence" value="ECO:0007669"/>
    <property type="project" value="InterPro"/>
</dbReference>
<evidence type="ECO:0000256" key="1">
    <source>
        <dbReference type="ARBA" id="ARBA00023159"/>
    </source>
</evidence>
<dbReference type="SUPFAM" id="SSF57884">
    <property type="entry name" value="Ada DNA repair protein, N-terminal domain (N-Ada 10)"/>
    <property type="match status" value="1"/>
</dbReference>
<keyword evidence="1" id="KW-0010">Activator</keyword>
<dbReference type="GO" id="GO:0006281">
    <property type="term" value="P:DNA repair"/>
    <property type="evidence" value="ECO:0007669"/>
    <property type="project" value="InterPro"/>
</dbReference>
<dbReference type="GO" id="GO:0008270">
    <property type="term" value="F:zinc ion binding"/>
    <property type="evidence" value="ECO:0007669"/>
    <property type="project" value="InterPro"/>
</dbReference>
<feature type="non-terminal residue" evidence="3">
    <location>
        <position position="75"/>
    </location>
</feature>
<dbReference type="AlphaFoldDB" id="T1C3D1"/>
<accession>T1C3D1</accession>
<feature type="domain" description="Ada DNA repair metal-binding" evidence="2">
    <location>
        <begin position="1"/>
        <end position="34"/>
    </location>
</feature>
<dbReference type="GO" id="GO:0006355">
    <property type="term" value="P:regulation of DNA-templated transcription"/>
    <property type="evidence" value="ECO:0007669"/>
    <property type="project" value="InterPro"/>
</dbReference>
<sequence length="75" mass="8162">CPAPPPRRDNIRYYANAAAAEAAGFRPCLRCRPELAPHGDVLRHGDSHIAQALRLIDAGVLEQHSLAELARQLAL</sequence>
<evidence type="ECO:0000259" key="2">
    <source>
        <dbReference type="Pfam" id="PF02805"/>
    </source>
</evidence>
<reference evidence="3" key="2">
    <citation type="journal article" date="2014" name="ISME J.">
        <title>Microbial stratification in low pH oxic and suboxic macroscopic growths along an acid mine drainage.</title>
        <authorList>
            <person name="Mendez-Garcia C."/>
            <person name="Mesa V."/>
            <person name="Sprenger R.R."/>
            <person name="Richter M."/>
            <person name="Diez M.S."/>
            <person name="Solano J."/>
            <person name="Bargiela R."/>
            <person name="Golyshina O.V."/>
            <person name="Manteca A."/>
            <person name="Ramos J.L."/>
            <person name="Gallego J.R."/>
            <person name="Llorente I."/>
            <person name="Martins Dos Santos V.A."/>
            <person name="Jensen O.N."/>
            <person name="Pelaez A.I."/>
            <person name="Sanchez J."/>
            <person name="Ferrer M."/>
        </authorList>
    </citation>
    <scope>NUCLEOTIDE SEQUENCE</scope>
</reference>
<dbReference type="Pfam" id="PF02805">
    <property type="entry name" value="Ada_Zn_binding"/>
    <property type="match status" value="1"/>
</dbReference>
<dbReference type="EMBL" id="AUZX01007173">
    <property type="protein sequence ID" value="EQD60585.1"/>
    <property type="molecule type" value="Genomic_DNA"/>
</dbReference>
<comment type="caution">
    <text evidence="3">The sequence shown here is derived from an EMBL/GenBank/DDBJ whole genome shotgun (WGS) entry which is preliminary data.</text>
</comment>
<organism evidence="3">
    <name type="scientific">mine drainage metagenome</name>
    <dbReference type="NCBI Taxonomy" id="410659"/>
    <lineage>
        <taxon>unclassified sequences</taxon>
        <taxon>metagenomes</taxon>
        <taxon>ecological metagenomes</taxon>
    </lineage>
</organism>